<evidence type="ECO:0000313" key="5">
    <source>
        <dbReference type="Proteomes" id="UP000708208"/>
    </source>
</evidence>
<dbReference type="InterPro" id="IPR029196">
    <property type="entry name" value="HAPSTR1-like"/>
</dbReference>
<dbReference type="AlphaFoldDB" id="A0A8J2K9E6"/>
<gene>
    <name evidence="4" type="ORF">AFUS01_LOCUS11927</name>
</gene>
<dbReference type="EMBL" id="CAJVCH010092595">
    <property type="protein sequence ID" value="CAG7722815.1"/>
    <property type="molecule type" value="Genomic_DNA"/>
</dbReference>
<feature type="region of interest" description="Disordered" evidence="3">
    <location>
        <begin position="210"/>
        <end position="231"/>
    </location>
</feature>
<evidence type="ECO:0000256" key="1">
    <source>
        <dbReference type="ARBA" id="ARBA00004123"/>
    </source>
</evidence>
<evidence type="ECO:0000256" key="3">
    <source>
        <dbReference type="SAM" id="MobiDB-lite"/>
    </source>
</evidence>
<comment type="subcellular location">
    <subcellularLocation>
        <location evidence="1">Nucleus</location>
    </subcellularLocation>
</comment>
<dbReference type="Pfam" id="PF15251">
    <property type="entry name" value="TAPR1-like"/>
    <property type="match status" value="1"/>
</dbReference>
<comment type="caution">
    <text evidence="4">The sequence shown here is derived from an EMBL/GenBank/DDBJ whole genome shotgun (WGS) entry which is preliminary data.</text>
</comment>
<protein>
    <submittedName>
        <fullName evidence="4">Uncharacterized protein</fullName>
    </submittedName>
</protein>
<dbReference type="InterPro" id="IPR040308">
    <property type="entry name" value="HAPR1"/>
</dbReference>
<feature type="region of interest" description="Disordered" evidence="3">
    <location>
        <begin position="135"/>
        <end position="164"/>
    </location>
</feature>
<sequence length="231" mass="26616">MTEESDSVWLSQWESNLISESQDKQQNIVDNLEQENLNVQSKLWGSFQNCATSIAKVYVERENQKNGSEAFRDAARDATLLYKDGVEMARKLSDMGMTVGYNRRNKEILQWVRKRRRFIRRDELIAMLCGGSAIQTQPQQQQQQNQQSTQQRKSPTFLSNDDDSHLDTFREAIQSIGTTNISNPVVDVIADPFMMQQQLRASPTVVIGQKRSNSPLDVNMDSPSHKRHRYF</sequence>
<dbReference type="GO" id="GO:0005634">
    <property type="term" value="C:nucleus"/>
    <property type="evidence" value="ECO:0007669"/>
    <property type="project" value="UniProtKB-SubCell"/>
</dbReference>
<dbReference type="OrthoDB" id="5823474at2759"/>
<proteinExistence type="predicted"/>
<dbReference type="PANTHER" id="PTHR31624:SF4">
    <property type="entry name" value="CHROMOSOME 16 OPEN READING FRAME 72"/>
    <property type="match status" value="1"/>
</dbReference>
<keyword evidence="2" id="KW-0539">Nucleus</keyword>
<organism evidence="4 5">
    <name type="scientific">Allacma fusca</name>
    <dbReference type="NCBI Taxonomy" id="39272"/>
    <lineage>
        <taxon>Eukaryota</taxon>
        <taxon>Metazoa</taxon>
        <taxon>Ecdysozoa</taxon>
        <taxon>Arthropoda</taxon>
        <taxon>Hexapoda</taxon>
        <taxon>Collembola</taxon>
        <taxon>Symphypleona</taxon>
        <taxon>Sminthuridae</taxon>
        <taxon>Allacma</taxon>
    </lineage>
</organism>
<evidence type="ECO:0000313" key="4">
    <source>
        <dbReference type="EMBL" id="CAG7722815.1"/>
    </source>
</evidence>
<name>A0A8J2K9E6_9HEXA</name>
<dbReference type="Proteomes" id="UP000708208">
    <property type="component" value="Unassembled WGS sequence"/>
</dbReference>
<reference evidence="4" key="1">
    <citation type="submission" date="2021-06" db="EMBL/GenBank/DDBJ databases">
        <authorList>
            <person name="Hodson N. C."/>
            <person name="Mongue J. A."/>
            <person name="Jaron S. K."/>
        </authorList>
    </citation>
    <scope>NUCLEOTIDE SEQUENCE</scope>
</reference>
<accession>A0A8J2K9E6</accession>
<feature type="compositionally biased region" description="Low complexity" evidence="3">
    <location>
        <begin position="135"/>
        <end position="151"/>
    </location>
</feature>
<evidence type="ECO:0000256" key="2">
    <source>
        <dbReference type="ARBA" id="ARBA00023242"/>
    </source>
</evidence>
<dbReference type="PANTHER" id="PTHR31624">
    <property type="entry name" value="UPF0472 PROTEIN C16ORF72"/>
    <property type="match status" value="1"/>
</dbReference>
<keyword evidence="5" id="KW-1185">Reference proteome</keyword>